<dbReference type="RefSeq" id="WP_055287224.1">
    <property type="nucleotide sequence ID" value="NZ_CABIXW010000004.1"/>
</dbReference>
<dbReference type="AlphaFoldDB" id="A0A174ZJK0"/>
<reference evidence="1 2" key="1">
    <citation type="submission" date="2015-09" db="EMBL/GenBank/DDBJ databases">
        <authorList>
            <consortium name="Pathogen Informatics"/>
        </authorList>
    </citation>
    <scope>NUCLEOTIDE SEQUENCE [LARGE SCALE GENOMIC DNA]</scope>
    <source>
        <strain evidence="1 2">2789STDY5834878</strain>
    </source>
</reference>
<sequence>MTLADLLNTLESADMLRIIKGGEEMFVGYLALFAPEVGHTNCKLYEQYKFDEVVKFRAVPEITHRKWKELNLMSPLRPDETPDFKFQELQMKLYYTIYL</sequence>
<organism evidence="1 2">
    <name type="scientific">Lachnospira eligens</name>
    <dbReference type="NCBI Taxonomy" id="39485"/>
    <lineage>
        <taxon>Bacteria</taxon>
        <taxon>Bacillati</taxon>
        <taxon>Bacillota</taxon>
        <taxon>Clostridia</taxon>
        <taxon>Lachnospirales</taxon>
        <taxon>Lachnospiraceae</taxon>
        <taxon>Lachnospira</taxon>
    </lineage>
</organism>
<name>A0A174ZJK0_9FIRM</name>
<evidence type="ECO:0000313" key="2">
    <source>
        <dbReference type="Proteomes" id="UP000095780"/>
    </source>
</evidence>
<evidence type="ECO:0000313" key="1">
    <source>
        <dbReference type="EMBL" id="CUQ85957.1"/>
    </source>
</evidence>
<dbReference type="Proteomes" id="UP000095780">
    <property type="component" value="Unassembled WGS sequence"/>
</dbReference>
<gene>
    <name evidence="1" type="ORF">ERS852492_01744</name>
</gene>
<dbReference type="EMBL" id="CZBV01000004">
    <property type="protein sequence ID" value="CUQ85957.1"/>
    <property type="molecule type" value="Genomic_DNA"/>
</dbReference>
<proteinExistence type="predicted"/>
<protein>
    <submittedName>
        <fullName evidence="1">Uncharacterized protein</fullName>
    </submittedName>
</protein>
<accession>A0A174ZJK0</accession>